<keyword evidence="4 12" id="KW-0210">Decarboxylase</keyword>
<dbReference type="Pfam" id="PF02666">
    <property type="entry name" value="PS_Dcarbxylase"/>
    <property type="match status" value="1"/>
</dbReference>
<feature type="site" description="Cleavage (non-hydrolytic); by autocatalysis" evidence="12">
    <location>
        <begin position="249"/>
        <end position="250"/>
    </location>
</feature>
<evidence type="ECO:0000256" key="7">
    <source>
        <dbReference type="ARBA" id="ARBA00023145"/>
    </source>
</evidence>
<accession>A0ABY5TL51</accession>
<comment type="subunit">
    <text evidence="12">Heterodimer of a large membrane-associated beta subunit and a small pyruvoyl-containing alpha subunit.</text>
</comment>
<evidence type="ECO:0000256" key="5">
    <source>
        <dbReference type="ARBA" id="ARBA00023098"/>
    </source>
</evidence>
<evidence type="ECO:0000256" key="11">
    <source>
        <dbReference type="ARBA" id="ARBA00023317"/>
    </source>
</evidence>
<feature type="active site" description="Charge relay system; for autoendoproteolytic cleavage activity" evidence="12">
    <location>
        <position position="250"/>
    </location>
</feature>
<sequence>MNHQAELFVALQRLLPQHALSRLIARAAESKTPWLKNLLIKRAIAAFDINISEAASSDTNDYKNFNDFFTRALKDGARPMDQDSDSLISPADGAVSQAGPITQQRIIQAKGSDYSAARLLGNSKEAKLYEDGAFTTIYLSPKDYHRVHMPIAGSLISSRYIPGDLFSVNDKTAQGLPGLFARNERLVCQFDSELGQFALVFVGAMLVAGIETVWGGFETPGRGAVRDADFSDRNLHFDKGEEIGRFKFGSTVILLFQKDKIDWQDWFIPQAAVRMGEKIASFKKQVNRADAVLRRRKNHYSGLTDAGFVPIVRHLRRMKRAW</sequence>
<dbReference type="Proteomes" id="UP001059934">
    <property type="component" value="Chromosome"/>
</dbReference>
<comment type="subcellular location">
    <subcellularLocation>
        <location evidence="12">Cell membrane</location>
        <topology evidence="12">Peripheral membrane protein</topology>
    </subcellularLocation>
</comment>
<keyword evidence="9 12" id="KW-0456">Lyase</keyword>
<keyword evidence="11 12" id="KW-0670">Pyruvate</keyword>
<dbReference type="InterPro" id="IPR033178">
    <property type="entry name" value="PSD_type1_pro"/>
</dbReference>
<comment type="catalytic activity">
    <reaction evidence="12">
        <text>a 1,2-diacyl-sn-glycero-3-phospho-L-serine + H(+) = a 1,2-diacyl-sn-glycero-3-phosphoethanolamine + CO2</text>
        <dbReference type="Rhea" id="RHEA:20828"/>
        <dbReference type="ChEBI" id="CHEBI:15378"/>
        <dbReference type="ChEBI" id="CHEBI:16526"/>
        <dbReference type="ChEBI" id="CHEBI:57262"/>
        <dbReference type="ChEBI" id="CHEBI:64612"/>
        <dbReference type="EC" id="4.1.1.65"/>
    </reaction>
</comment>
<keyword evidence="3 12" id="KW-0444">Lipid biosynthesis</keyword>
<feature type="chain" id="PRO_5044913040" description="Phosphatidylserine decarboxylase beta chain" evidence="12">
    <location>
        <begin position="1"/>
        <end position="249"/>
    </location>
</feature>
<comment type="pathway">
    <text evidence="12">Phospholipid metabolism; phosphatidylethanolamine biosynthesis; phosphatidylethanolamine from CDP-diacylglycerol: step 2/2.</text>
</comment>
<dbReference type="GO" id="GO:0004609">
    <property type="term" value="F:phosphatidylserine decarboxylase activity"/>
    <property type="evidence" value="ECO:0007669"/>
    <property type="project" value="UniProtKB-EC"/>
</dbReference>
<keyword evidence="2 12" id="KW-1003">Cell membrane</keyword>
<dbReference type="NCBIfam" id="TIGR00163">
    <property type="entry name" value="PS_decarb"/>
    <property type="match status" value="1"/>
</dbReference>
<comment type="PTM">
    <text evidence="12">Is synthesized initially as an inactive proenzyme. Formation of the active enzyme involves a self-maturation process in which the active site pyruvoyl group is generated from an internal serine residue via an autocatalytic post-translational modification. Two non-identical subunits are generated from the proenzyme in this reaction, and the pyruvate is formed at the N-terminus of the alpha chain, which is derived from the carboxyl end of the proenzyme. The autoendoproteolytic cleavage occurs by a canonical serine protease mechanism, in which the side chain hydroxyl group of the serine supplies its oxygen atom to form the C-terminus of the beta chain, while the remainder of the serine residue undergoes an oxidative deamination to produce ammonia and the pyruvoyl prosthetic group on the alpha chain. During this reaction, the Ser that is part of the protease active site of the proenzyme becomes the pyruvoyl prosthetic group, which constitutes an essential element of the active site of the mature decarboxylase.</text>
</comment>
<evidence type="ECO:0000256" key="2">
    <source>
        <dbReference type="ARBA" id="ARBA00022475"/>
    </source>
</evidence>
<protein>
    <recommendedName>
        <fullName evidence="12">Phosphatidylserine decarboxylase proenzyme</fullName>
        <ecNumber evidence="12">4.1.1.65</ecNumber>
    </recommendedName>
    <component>
        <recommendedName>
            <fullName evidence="12">Phosphatidylserine decarboxylase alpha chain</fullName>
        </recommendedName>
    </component>
    <component>
        <recommendedName>
            <fullName evidence="12">Phosphatidylserine decarboxylase beta chain</fullName>
        </recommendedName>
    </component>
</protein>
<keyword evidence="5 12" id="KW-0443">Lipid metabolism</keyword>
<gene>
    <name evidence="13" type="primary">asd</name>
    <name evidence="12" type="synonym">psd</name>
    <name evidence="13" type="ORF">NYF23_11245</name>
</gene>
<dbReference type="EC" id="4.1.1.65" evidence="12"/>
<evidence type="ECO:0000256" key="12">
    <source>
        <dbReference type="HAMAP-Rule" id="MF_00662"/>
    </source>
</evidence>
<organism evidence="13 14">
    <name type="scientific">SAR92 clade bacterium H455</name>
    <dbReference type="NCBI Taxonomy" id="2974818"/>
    <lineage>
        <taxon>Bacteria</taxon>
        <taxon>Pseudomonadati</taxon>
        <taxon>Pseudomonadota</taxon>
        <taxon>Gammaproteobacteria</taxon>
        <taxon>Cellvibrionales</taxon>
        <taxon>Porticoccaceae</taxon>
        <taxon>SAR92 clade</taxon>
    </lineage>
</organism>
<comment type="similarity">
    <text evidence="12">Belongs to the phosphatidylserine decarboxylase family. PSD-B subfamily. Prokaryotic type I sub-subfamily.</text>
</comment>
<dbReference type="InterPro" id="IPR003817">
    <property type="entry name" value="PS_Dcarbxylase"/>
</dbReference>
<feature type="chain" id="PRO_5044913041" description="Phosphatidylserine decarboxylase alpha chain" evidence="12">
    <location>
        <begin position="250"/>
        <end position="322"/>
    </location>
</feature>
<proteinExistence type="inferred from homology"/>
<feature type="active site" description="Charge relay system; for autoendoproteolytic cleavage activity" evidence="12">
    <location>
        <position position="148"/>
    </location>
</feature>
<keyword evidence="7 12" id="KW-0865">Zymogen</keyword>
<evidence type="ECO:0000256" key="1">
    <source>
        <dbReference type="ARBA" id="ARBA00005189"/>
    </source>
</evidence>
<feature type="active site" description="Schiff-base intermediate with substrate; via pyruvic acid; for decarboxylase activity" evidence="12">
    <location>
        <position position="250"/>
    </location>
</feature>
<keyword evidence="10 12" id="KW-1208">Phospholipid metabolism</keyword>
<evidence type="ECO:0000256" key="9">
    <source>
        <dbReference type="ARBA" id="ARBA00023239"/>
    </source>
</evidence>
<evidence type="ECO:0000256" key="6">
    <source>
        <dbReference type="ARBA" id="ARBA00023136"/>
    </source>
</evidence>
<dbReference type="HAMAP" id="MF_00662">
    <property type="entry name" value="PS_decarb_PSD_B_type1"/>
    <property type="match status" value="1"/>
</dbReference>
<feature type="active site" description="Charge relay system; for autoendoproteolytic cleavage activity" evidence="12">
    <location>
        <position position="92"/>
    </location>
</feature>
<feature type="modified residue" description="Pyruvic acid (Ser); by autocatalysis" evidence="12">
    <location>
        <position position="250"/>
    </location>
</feature>
<reference evidence="13" key="1">
    <citation type="submission" date="2022-08" db="EMBL/GenBank/DDBJ databases">
        <title>Catabolic pathway analysis in culturable SAR92 clade bacteria reveals their overlooked roles in DMSP degradation in coastal seas.</title>
        <authorList>
            <person name="He X."/>
            <person name="Zhang X."/>
            <person name="Zhang Y."/>
        </authorList>
    </citation>
    <scope>NUCLEOTIDE SEQUENCE</scope>
    <source>
        <strain evidence="13">H455</strain>
    </source>
</reference>
<evidence type="ECO:0000256" key="8">
    <source>
        <dbReference type="ARBA" id="ARBA00023209"/>
    </source>
</evidence>
<evidence type="ECO:0000256" key="3">
    <source>
        <dbReference type="ARBA" id="ARBA00022516"/>
    </source>
</evidence>
<dbReference type="PANTHER" id="PTHR10067:SF6">
    <property type="entry name" value="PHOSPHATIDYLSERINE DECARBOXYLASE PROENZYME, MITOCHONDRIAL"/>
    <property type="match status" value="1"/>
</dbReference>
<name>A0ABY5TL51_9GAMM</name>
<comment type="pathway">
    <text evidence="1">Lipid metabolism.</text>
</comment>
<keyword evidence="14" id="KW-1185">Reference proteome</keyword>
<dbReference type="InterPro" id="IPR033177">
    <property type="entry name" value="PSD-B"/>
</dbReference>
<dbReference type="EMBL" id="CP103416">
    <property type="protein sequence ID" value="UVW34578.1"/>
    <property type="molecule type" value="Genomic_DNA"/>
</dbReference>
<evidence type="ECO:0000313" key="14">
    <source>
        <dbReference type="Proteomes" id="UP001059934"/>
    </source>
</evidence>
<keyword evidence="6 12" id="KW-0472">Membrane</keyword>
<evidence type="ECO:0000313" key="13">
    <source>
        <dbReference type="EMBL" id="UVW34578.1"/>
    </source>
</evidence>
<comment type="cofactor">
    <cofactor evidence="12">
        <name>pyruvate</name>
        <dbReference type="ChEBI" id="CHEBI:15361"/>
    </cofactor>
    <text evidence="12">Binds 1 pyruvoyl group covalently per subunit.</text>
</comment>
<evidence type="ECO:0000256" key="10">
    <source>
        <dbReference type="ARBA" id="ARBA00023264"/>
    </source>
</evidence>
<keyword evidence="8 12" id="KW-0594">Phospholipid biosynthesis</keyword>
<evidence type="ECO:0000256" key="4">
    <source>
        <dbReference type="ARBA" id="ARBA00022793"/>
    </source>
</evidence>
<comment type="function">
    <text evidence="12">Catalyzes the formation of phosphatidylethanolamine (PtdEtn) from phosphatidylserine (PtdSer).</text>
</comment>
<dbReference type="PANTHER" id="PTHR10067">
    <property type="entry name" value="PHOSPHATIDYLSERINE DECARBOXYLASE"/>
    <property type="match status" value="1"/>
</dbReference>